<sequence length="39" mass="4236">MRYLILLGSIWCSLLAAADRLPNIVILLADDLGYGELGC</sequence>
<dbReference type="AlphaFoldDB" id="A0A382SXP6"/>
<evidence type="ECO:0000313" key="1">
    <source>
        <dbReference type="EMBL" id="SVD14656.1"/>
    </source>
</evidence>
<organism evidence="1">
    <name type="scientific">marine metagenome</name>
    <dbReference type="NCBI Taxonomy" id="408172"/>
    <lineage>
        <taxon>unclassified sequences</taxon>
        <taxon>metagenomes</taxon>
        <taxon>ecological metagenomes</taxon>
    </lineage>
</organism>
<feature type="non-terminal residue" evidence="1">
    <location>
        <position position="39"/>
    </location>
</feature>
<name>A0A382SXP6_9ZZZZ</name>
<reference evidence="1" key="1">
    <citation type="submission" date="2018-05" db="EMBL/GenBank/DDBJ databases">
        <authorList>
            <person name="Lanie J.A."/>
            <person name="Ng W.-L."/>
            <person name="Kazmierczak K.M."/>
            <person name="Andrzejewski T.M."/>
            <person name="Davidsen T.M."/>
            <person name="Wayne K.J."/>
            <person name="Tettelin H."/>
            <person name="Glass J.I."/>
            <person name="Rusch D."/>
            <person name="Podicherti R."/>
            <person name="Tsui H.-C.T."/>
            <person name="Winkler M.E."/>
        </authorList>
    </citation>
    <scope>NUCLEOTIDE SEQUENCE</scope>
</reference>
<proteinExistence type="predicted"/>
<protein>
    <recommendedName>
        <fullName evidence="2">Sulfatase N-terminal domain-containing protein</fullName>
    </recommendedName>
</protein>
<gene>
    <name evidence="1" type="ORF">METZ01_LOCUS367510</name>
</gene>
<accession>A0A382SXP6</accession>
<dbReference type="EMBL" id="UINC01132377">
    <property type="protein sequence ID" value="SVD14656.1"/>
    <property type="molecule type" value="Genomic_DNA"/>
</dbReference>
<evidence type="ECO:0008006" key="2">
    <source>
        <dbReference type="Google" id="ProtNLM"/>
    </source>
</evidence>